<accession>A0A090SZV5</accession>
<dbReference type="SUPFAM" id="SSF52540">
    <property type="entry name" value="P-loop containing nucleoside triphosphate hydrolases"/>
    <property type="match status" value="1"/>
</dbReference>
<name>A0A090SZV5_9VIBR</name>
<dbReference type="InterPro" id="IPR050611">
    <property type="entry name" value="ABCF"/>
</dbReference>
<evidence type="ECO:0000256" key="1">
    <source>
        <dbReference type="ARBA" id="ARBA00022737"/>
    </source>
</evidence>
<dbReference type="GO" id="GO:0005524">
    <property type="term" value="F:ATP binding"/>
    <property type="evidence" value="ECO:0007669"/>
    <property type="project" value="TreeGrafter"/>
</dbReference>
<keyword evidence="1" id="KW-0677">Repeat</keyword>
<dbReference type="Proteomes" id="UP000029224">
    <property type="component" value="Unassembled WGS sequence"/>
</dbReference>
<evidence type="ECO:0000313" key="3">
    <source>
        <dbReference type="Proteomes" id="UP000029224"/>
    </source>
</evidence>
<reference evidence="2 3" key="1">
    <citation type="submission" date="2014-09" db="EMBL/GenBank/DDBJ databases">
        <title>Vibrio maritimus JCM 19240. (C210) whole genome shotgun sequence.</title>
        <authorList>
            <person name="Sawabe T."/>
            <person name="Meirelles P."/>
            <person name="Nakanishi M."/>
            <person name="Sayaka M."/>
            <person name="Hattori M."/>
            <person name="Ohkuma M."/>
        </authorList>
    </citation>
    <scope>NUCLEOTIDE SEQUENCE [LARGE SCALE GENOMIC DNA]</scope>
    <source>
        <strain evidence="2 3">JCM 19240</strain>
    </source>
</reference>
<evidence type="ECO:0008006" key="4">
    <source>
        <dbReference type="Google" id="ProtNLM"/>
    </source>
</evidence>
<protein>
    <recommendedName>
        <fullName evidence="4">Glutathione-regulated potassium-efflux system ATP-binding protein</fullName>
    </recommendedName>
</protein>
<dbReference type="EMBL" id="BBMT01000003">
    <property type="protein sequence ID" value="GAL33325.1"/>
    <property type="molecule type" value="Genomic_DNA"/>
</dbReference>
<keyword evidence="3" id="KW-1185">Reference proteome</keyword>
<proteinExistence type="predicted"/>
<dbReference type="Gene3D" id="3.40.50.300">
    <property type="entry name" value="P-loop containing nucleotide triphosphate hydrolases"/>
    <property type="match status" value="1"/>
</dbReference>
<dbReference type="PANTHER" id="PTHR19211">
    <property type="entry name" value="ATP-BINDING TRANSPORT PROTEIN-RELATED"/>
    <property type="match status" value="1"/>
</dbReference>
<dbReference type="InterPro" id="IPR027417">
    <property type="entry name" value="P-loop_NTPase"/>
</dbReference>
<dbReference type="AlphaFoldDB" id="A0A090SZV5"/>
<sequence length="46" mass="5034">MLDEPTNHLDLDGKEELASTLETFDGAVLLVTHDRELIEKAVIAIG</sequence>
<evidence type="ECO:0000313" key="2">
    <source>
        <dbReference type="EMBL" id="GAL33325.1"/>
    </source>
</evidence>
<dbReference type="PANTHER" id="PTHR19211:SF14">
    <property type="entry name" value="ATP-BINDING CASSETTE SUB-FAMILY F MEMBER 1"/>
    <property type="match status" value="1"/>
</dbReference>
<reference evidence="2 3" key="2">
    <citation type="submission" date="2014-09" db="EMBL/GenBank/DDBJ databases">
        <authorList>
            <consortium name="NBRP consortium"/>
            <person name="Sawabe T."/>
            <person name="Meirelles P."/>
            <person name="Nakanishi M."/>
            <person name="Sayaka M."/>
            <person name="Hattori M."/>
            <person name="Ohkuma M."/>
        </authorList>
    </citation>
    <scope>NUCLEOTIDE SEQUENCE [LARGE SCALE GENOMIC DNA]</scope>
    <source>
        <strain evidence="2 3">JCM 19240</strain>
    </source>
</reference>
<comment type="caution">
    <text evidence="2">The sequence shown here is derived from an EMBL/GenBank/DDBJ whole genome shotgun (WGS) entry which is preliminary data.</text>
</comment>
<organism evidence="2 3">
    <name type="scientific">Vibrio maritimus</name>
    <dbReference type="NCBI Taxonomy" id="990268"/>
    <lineage>
        <taxon>Bacteria</taxon>
        <taxon>Pseudomonadati</taxon>
        <taxon>Pseudomonadota</taxon>
        <taxon>Gammaproteobacteria</taxon>
        <taxon>Vibrionales</taxon>
        <taxon>Vibrionaceae</taxon>
        <taxon>Vibrio</taxon>
    </lineage>
</organism>
<gene>
    <name evidence="2" type="ORF">JCM19240_2021</name>
</gene>